<feature type="domain" description="HTH araC/xylS-type" evidence="4">
    <location>
        <begin position="215"/>
        <end position="313"/>
    </location>
</feature>
<dbReference type="PANTHER" id="PTHR43130">
    <property type="entry name" value="ARAC-FAMILY TRANSCRIPTIONAL REGULATOR"/>
    <property type="match status" value="1"/>
</dbReference>
<dbReference type="Gene3D" id="3.40.50.880">
    <property type="match status" value="1"/>
</dbReference>
<dbReference type="SUPFAM" id="SSF52317">
    <property type="entry name" value="Class I glutamine amidotransferase-like"/>
    <property type="match status" value="1"/>
</dbReference>
<dbReference type="InterPro" id="IPR018062">
    <property type="entry name" value="HTH_AraC-typ_CS"/>
</dbReference>
<dbReference type="Gene3D" id="1.10.10.60">
    <property type="entry name" value="Homeodomain-like"/>
    <property type="match status" value="2"/>
</dbReference>
<evidence type="ECO:0000256" key="3">
    <source>
        <dbReference type="ARBA" id="ARBA00023163"/>
    </source>
</evidence>
<evidence type="ECO:0000313" key="6">
    <source>
        <dbReference type="Proteomes" id="UP001500359"/>
    </source>
</evidence>
<name>A0ABP3X1Y9_9ALTE</name>
<dbReference type="InterPro" id="IPR002818">
    <property type="entry name" value="DJ-1/PfpI"/>
</dbReference>
<dbReference type="Pfam" id="PF01965">
    <property type="entry name" value="DJ-1_PfpI"/>
    <property type="match status" value="1"/>
</dbReference>
<accession>A0ABP3X1Y9</accession>
<evidence type="ECO:0000313" key="5">
    <source>
        <dbReference type="EMBL" id="GAA0858360.1"/>
    </source>
</evidence>
<keyword evidence="6" id="KW-1185">Reference proteome</keyword>
<dbReference type="InterPro" id="IPR029062">
    <property type="entry name" value="Class_I_gatase-like"/>
</dbReference>
<dbReference type="SUPFAM" id="SSF46689">
    <property type="entry name" value="Homeodomain-like"/>
    <property type="match status" value="2"/>
</dbReference>
<dbReference type="Pfam" id="PF12833">
    <property type="entry name" value="HTH_18"/>
    <property type="match status" value="1"/>
</dbReference>
<evidence type="ECO:0000256" key="1">
    <source>
        <dbReference type="ARBA" id="ARBA00023015"/>
    </source>
</evidence>
<dbReference type="InterPro" id="IPR052158">
    <property type="entry name" value="INH-QAR"/>
</dbReference>
<proteinExistence type="predicted"/>
<dbReference type="EMBL" id="BAAAFD010000008">
    <property type="protein sequence ID" value="GAA0858360.1"/>
    <property type="molecule type" value="Genomic_DNA"/>
</dbReference>
<dbReference type="RefSeq" id="WP_343860951.1">
    <property type="nucleotide sequence ID" value="NZ_BAAAFD010000008.1"/>
</dbReference>
<dbReference type="InterPro" id="IPR018060">
    <property type="entry name" value="HTH_AraC"/>
</dbReference>
<organism evidence="5 6">
    <name type="scientific">Aliiglaciecola litoralis</name>
    <dbReference type="NCBI Taxonomy" id="582857"/>
    <lineage>
        <taxon>Bacteria</taxon>
        <taxon>Pseudomonadati</taxon>
        <taxon>Pseudomonadota</taxon>
        <taxon>Gammaproteobacteria</taxon>
        <taxon>Alteromonadales</taxon>
        <taxon>Alteromonadaceae</taxon>
        <taxon>Aliiglaciecola</taxon>
    </lineage>
</organism>
<gene>
    <name evidence="5" type="ORF">GCM10009114_27690</name>
</gene>
<protein>
    <submittedName>
        <fullName evidence="5">GlxA family transcriptional regulator</fullName>
    </submittedName>
</protein>
<dbReference type="PROSITE" id="PS00041">
    <property type="entry name" value="HTH_ARAC_FAMILY_1"/>
    <property type="match status" value="1"/>
</dbReference>
<keyword evidence="1" id="KW-0805">Transcription regulation</keyword>
<dbReference type="PANTHER" id="PTHR43130:SF3">
    <property type="entry name" value="HTH-TYPE TRANSCRIPTIONAL REGULATOR RV1931C"/>
    <property type="match status" value="1"/>
</dbReference>
<dbReference type="CDD" id="cd03137">
    <property type="entry name" value="GATase1_AraC_1"/>
    <property type="match status" value="1"/>
</dbReference>
<evidence type="ECO:0000259" key="4">
    <source>
        <dbReference type="PROSITE" id="PS01124"/>
    </source>
</evidence>
<dbReference type="SMART" id="SM00342">
    <property type="entry name" value="HTH_ARAC"/>
    <property type="match status" value="1"/>
</dbReference>
<dbReference type="Proteomes" id="UP001500359">
    <property type="component" value="Unassembled WGS sequence"/>
</dbReference>
<comment type="caution">
    <text evidence="5">The sequence shown here is derived from an EMBL/GenBank/DDBJ whole genome shotgun (WGS) entry which is preliminary data.</text>
</comment>
<reference evidence="6" key="1">
    <citation type="journal article" date="2019" name="Int. J. Syst. Evol. Microbiol.">
        <title>The Global Catalogue of Microorganisms (GCM) 10K type strain sequencing project: providing services to taxonomists for standard genome sequencing and annotation.</title>
        <authorList>
            <consortium name="The Broad Institute Genomics Platform"/>
            <consortium name="The Broad Institute Genome Sequencing Center for Infectious Disease"/>
            <person name="Wu L."/>
            <person name="Ma J."/>
        </authorList>
    </citation>
    <scope>NUCLEOTIDE SEQUENCE [LARGE SCALE GENOMIC DNA]</scope>
    <source>
        <strain evidence="6">JCM 15896</strain>
    </source>
</reference>
<keyword evidence="3" id="KW-0804">Transcription</keyword>
<keyword evidence="2" id="KW-0238">DNA-binding</keyword>
<dbReference type="PROSITE" id="PS01124">
    <property type="entry name" value="HTH_ARAC_FAMILY_2"/>
    <property type="match status" value="1"/>
</dbReference>
<sequence length="317" mass="35765">MKKTICFLVYDDMELLDLAGAQSAFHEANQLRKGSYEILVVGFDSRPIICESGIQLTPDMSLKEVDNCHTLVIPGGKGARSSEITGSQITYLRSLMSKCKRLVSICTGAFLTARAGLPENTTVTTHWAFINEMATQYPALNVDNEKIYVQDGRYWSSAGVTSGIDLTLRLIELDLGKSVSHQVAKYLVIYSRRSGNQKQYSDALNMQAPKTKRMDAINDWIKNHVSEDITVRDLANLVHLSERQCHRMFLQETKISPAQYIERYRMQLATEYLVTSEKDIKIIACSLGYKTNNGFNRAFERNFSVSPTAYRNAFVSQ</sequence>
<evidence type="ECO:0000256" key="2">
    <source>
        <dbReference type="ARBA" id="ARBA00023125"/>
    </source>
</evidence>
<dbReference type="InterPro" id="IPR009057">
    <property type="entry name" value="Homeodomain-like_sf"/>
</dbReference>